<sequence>MRASLVPAALVLAGLPWAAPAIEFGAASGLSQRAACVAFAMTDLAARQRAGTLAPAEYRARAAALAASVKGQGGRPNAGLERRIDEMLEYIAAERPGPSEIAAWTTRCQSVFRP</sequence>
<accession>A0A2W5QJ28</accession>
<feature type="signal peptide" evidence="1">
    <location>
        <begin position="1"/>
        <end position="18"/>
    </location>
</feature>
<comment type="caution">
    <text evidence="2">The sequence shown here is derived from an EMBL/GenBank/DDBJ whole genome shotgun (WGS) entry which is preliminary data.</text>
</comment>
<gene>
    <name evidence="2" type="ORF">DI556_04785</name>
</gene>
<evidence type="ECO:0000313" key="3">
    <source>
        <dbReference type="Proteomes" id="UP000249185"/>
    </source>
</evidence>
<organism evidence="2 3">
    <name type="scientific">Rhodovulum sulfidophilum</name>
    <name type="common">Rhodobacter sulfidophilus</name>
    <dbReference type="NCBI Taxonomy" id="35806"/>
    <lineage>
        <taxon>Bacteria</taxon>
        <taxon>Pseudomonadati</taxon>
        <taxon>Pseudomonadota</taxon>
        <taxon>Alphaproteobacteria</taxon>
        <taxon>Rhodobacterales</taxon>
        <taxon>Paracoccaceae</taxon>
        <taxon>Rhodovulum</taxon>
    </lineage>
</organism>
<dbReference type="AlphaFoldDB" id="A0A2W5QJ28"/>
<evidence type="ECO:0000256" key="1">
    <source>
        <dbReference type="SAM" id="SignalP"/>
    </source>
</evidence>
<protein>
    <submittedName>
        <fullName evidence="2">Uncharacterized protein</fullName>
    </submittedName>
</protein>
<proteinExistence type="predicted"/>
<evidence type="ECO:0000313" key="2">
    <source>
        <dbReference type="EMBL" id="PZQ51480.1"/>
    </source>
</evidence>
<reference evidence="2 3" key="1">
    <citation type="submission" date="2017-08" db="EMBL/GenBank/DDBJ databases">
        <title>Infants hospitalized years apart are colonized by the same room-sourced microbial strains.</title>
        <authorList>
            <person name="Brooks B."/>
            <person name="Olm M.R."/>
            <person name="Firek B.A."/>
            <person name="Baker R."/>
            <person name="Thomas B.C."/>
            <person name="Morowitz M.J."/>
            <person name="Banfield J.F."/>
        </authorList>
    </citation>
    <scope>NUCLEOTIDE SEQUENCE [LARGE SCALE GENOMIC DNA]</scope>
    <source>
        <strain evidence="2">S2_005_002_R2_34</strain>
    </source>
</reference>
<dbReference type="EMBL" id="QFPW01000002">
    <property type="protein sequence ID" value="PZQ51480.1"/>
    <property type="molecule type" value="Genomic_DNA"/>
</dbReference>
<dbReference type="Proteomes" id="UP000249185">
    <property type="component" value="Unassembled WGS sequence"/>
</dbReference>
<feature type="chain" id="PRO_5015839583" evidence="1">
    <location>
        <begin position="19"/>
        <end position="114"/>
    </location>
</feature>
<keyword evidence="1" id="KW-0732">Signal</keyword>
<name>A0A2W5QJ28_RHOSU</name>